<evidence type="ECO:0000313" key="3">
    <source>
        <dbReference type="Proteomes" id="UP000001542"/>
    </source>
</evidence>
<reference evidence="2" key="1">
    <citation type="submission" date="2006-10" db="EMBL/GenBank/DDBJ databases">
        <authorList>
            <person name="Amadeo P."/>
            <person name="Zhao Q."/>
            <person name="Wortman J."/>
            <person name="Fraser-Liggett C."/>
            <person name="Carlton J."/>
        </authorList>
    </citation>
    <scope>NUCLEOTIDE SEQUENCE</scope>
    <source>
        <strain evidence="2">G3</strain>
    </source>
</reference>
<dbReference type="VEuPathDB" id="TrichDB:TVAG_355690"/>
<feature type="region of interest" description="Disordered" evidence="1">
    <location>
        <begin position="1"/>
        <end position="21"/>
    </location>
</feature>
<protein>
    <submittedName>
        <fullName evidence="2">Uncharacterized protein</fullName>
    </submittedName>
</protein>
<accession>A2FJU2</accession>
<gene>
    <name evidence="2" type="ORF">TVAG_355690</name>
</gene>
<keyword evidence="3" id="KW-1185">Reference proteome</keyword>
<organism evidence="2 3">
    <name type="scientific">Trichomonas vaginalis (strain ATCC PRA-98 / G3)</name>
    <dbReference type="NCBI Taxonomy" id="412133"/>
    <lineage>
        <taxon>Eukaryota</taxon>
        <taxon>Metamonada</taxon>
        <taxon>Parabasalia</taxon>
        <taxon>Trichomonadida</taxon>
        <taxon>Trichomonadidae</taxon>
        <taxon>Trichomonas</taxon>
    </lineage>
</organism>
<evidence type="ECO:0000256" key="1">
    <source>
        <dbReference type="SAM" id="MobiDB-lite"/>
    </source>
</evidence>
<name>A2FJU2_TRIV3</name>
<dbReference type="EMBL" id="DS113835">
    <property type="protein sequence ID" value="EAX94833.1"/>
    <property type="molecule type" value="Genomic_DNA"/>
</dbReference>
<dbReference type="VEuPathDB" id="TrichDB:TVAGG3_0364420"/>
<dbReference type="RefSeq" id="XP_001307763.1">
    <property type="nucleotide sequence ID" value="XM_001307762.1"/>
</dbReference>
<dbReference type="AlphaFoldDB" id="A2FJU2"/>
<evidence type="ECO:0000313" key="2">
    <source>
        <dbReference type="EMBL" id="EAX94833.1"/>
    </source>
</evidence>
<dbReference type="InParanoid" id="A2FJU2"/>
<reference evidence="2" key="2">
    <citation type="journal article" date="2007" name="Science">
        <title>Draft genome sequence of the sexually transmitted pathogen Trichomonas vaginalis.</title>
        <authorList>
            <person name="Carlton J.M."/>
            <person name="Hirt R.P."/>
            <person name="Silva J.C."/>
            <person name="Delcher A.L."/>
            <person name="Schatz M."/>
            <person name="Zhao Q."/>
            <person name="Wortman J.R."/>
            <person name="Bidwell S.L."/>
            <person name="Alsmark U.C.M."/>
            <person name="Besteiro S."/>
            <person name="Sicheritz-Ponten T."/>
            <person name="Noel C.J."/>
            <person name="Dacks J.B."/>
            <person name="Foster P.G."/>
            <person name="Simillion C."/>
            <person name="Van de Peer Y."/>
            <person name="Miranda-Saavedra D."/>
            <person name="Barton G.J."/>
            <person name="Westrop G.D."/>
            <person name="Mueller S."/>
            <person name="Dessi D."/>
            <person name="Fiori P.L."/>
            <person name="Ren Q."/>
            <person name="Paulsen I."/>
            <person name="Zhang H."/>
            <person name="Bastida-Corcuera F.D."/>
            <person name="Simoes-Barbosa A."/>
            <person name="Brown M.T."/>
            <person name="Hayes R.D."/>
            <person name="Mukherjee M."/>
            <person name="Okumura C.Y."/>
            <person name="Schneider R."/>
            <person name="Smith A.J."/>
            <person name="Vanacova S."/>
            <person name="Villalvazo M."/>
            <person name="Haas B.J."/>
            <person name="Pertea M."/>
            <person name="Feldblyum T.V."/>
            <person name="Utterback T.R."/>
            <person name="Shu C.L."/>
            <person name="Osoegawa K."/>
            <person name="de Jong P.J."/>
            <person name="Hrdy I."/>
            <person name="Horvathova L."/>
            <person name="Zubacova Z."/>
            <person name="Dolezal P."/>
            <person name="Malik S.B."/>
            <person name="Logsdon J.M. Jr."/>
            <person name="Henze K."/>
            <person name="Gupta A."/>
            <person name="Wang C.C."/>
            <person name="Dunne R.L."/>
            <person name="Upcroft J.A."/>
            <person name="Upcroft P."/>
            <person name="White O."/>
            <person name="Salzberg S.L."/>
            <person name="Tang P."/>
            <person name="Chiu C.-H."/>
            <person name="Lee Y.-S."/>
            <person name="Embley T.M."/>
            <person name="Coombs G.H."/>
            <person name="Mottram J.C."/>
            <person name="Tachezy J."/>
            <person name="Fraser-Liggett C.M."/>
            <person name="Johnson P.J."/>
        </authorList>
    </citation>
    <scope>NUCLEOTIDE SEQUENCE [LARGE SCALE GENOMIC DNA]</scope>
    <source>
        <strain evidence="2">G3</strain>
    </source>
</reference>
<dbReference type="KEGG" id="tva:4752576"/>
<sequence length="519" mass="59687">MIFNRNYSRTRQSSKNIKQTNDNDLPITNGLMAKLKCYYFYDIWKEFYQEFDNSVIEINESGGIAYNINAKILVYNVLFQDNFDNSIIYIKSNDFKFLISNSIFDSISLTGSDNSCICQDGGSCVQHQICVKNISSNHFSKIEVSTYDNNINYFIDSSIIDIEVQEYAISQNNGNELIDKSNISNAFGGIEILNQPKNSKVSYSSFMNNRAYNIAYLLYFETFNGNFHHLIIDSNNAYTAIIFLYGDDQFVISSCNIINNYANYLIELYRNVIISNCFIDRNNGEIVYDNYQLIEPADKQIDLKNSNAGDDLCNGDSFIFNKILFKNISVRNLNYPIIEYNENIQLEISAFGTSTKIEIVTWIDADETNFIPHDLQPIIEHNLEGVFGKHILNIKFESNGNYILKSFEFTRRNEAIINIMDLIYTGNKVAITGTVDKTFNDCFICLSFDNKTCSKNFPIFSNEFDIVSNIPDNSYFKSSSIFIHVRNKNDKILGSTHQKLSKINSTNNCFPVYSLRRKH</sequence>
<dbReference type="Proteomes" id="UP000001542">
    <property type="component" value="Unassembled WGS sequence"/>
</dbReference>
<proteinExistence type="predicted"/>